<dbReference type="Proteomes" id="UP001442841">
    <property type="component" value="Chromosome"/>
</dbReference>
<evidence type="ECO:0000313" key="2">
    <source>
        <dbReference type="EMBL" id="XAN06227.1"/>
    </source>
</evidence>
<protein>
    <submittedName>
        <fullName evidence="2">Uncharacterized protein</fullName>
    </submittedName>
</protein>
<keyword evidence="3" id="KW-1185">Reference proteome</keyword>
<name>A0ABZ3FMY6_9ACTN</name>
<keyword evidence="1" id="KW-0812">Transmembrane</keyword>
<keyword evidence="1" id="KW-1133">Transmembrane helix</keyword>
<sequence>MANRARSFWNRLMGNVTPIEGAVALASAGVSAAVVGVSTARRVGWIRGLVMGVVAFDLCGGLVSFQLGSTREEYAHHSDRRRLVFVLVHLQPFVLPLVGQGTWGRAGVRYAAAVGGTLALERVGMRPEHRRPVANGSALALAVADLMAASPDQRWLGPVYLLKLVGGHGGIPRVSSHQQRL</sequence>
<evidence type="ECO:0000256" key="1">
    <source>
        <dbReference type="SAM" id="Phobius"/>
    </source>
</evidence>
<dbReference type="EMBL" id="CP154795">
    <property type="protein sequence ID" value="XAN06227.1"/>
    <property type="molecule type" value="Genomic_DNA"/>
</dbReference>
<gene>
    <name evidence="2" type="ORF">AADG42_02515</name>
</gene>
<keyword evidence="1" id="KW-0472">Membrane</keyword>
<evidence type="ECO:0000313" key="3">
    <source>
        <dbReference type="Proteomes" id="UP001442841"/>
    </source>
</evidence>
<dbReference type="RefSeq" id="WP_425307659.1">
    <property type="nucleotide sequence ID" value="NZ_CP154795.1"/>
</dbReference>
<feature type="transmembrane region" description="Helical" evidence="1">
    <location>
        <begin position="45"/>
        <end position="65"/>
    </location>
</feature>
<organism evidence="2 3">
    <name type="scientific">Ammonicoccus fulvus</name>
    <dbReference type="NCBI Taxonomy" id="3138240"/>
    <lineage>
        <taxon>Bacteria</taxon>
        <taxon>Bacillati</taxon>
        <taxon>Actinomycetota</taxon>
        <taxon>Actinomycetes</taxon>
        <taxon>Propionibacteriales</taxon>
        <taxon>Propionibacteriaceae</taxon>
        <taxon>Ammonicoccus</taxon>
    </lineage>
</organism>
<accession>A0ABZ3FMY6</accession>
<feature type="transmembrane region" description="Helical" evidence="1">
    <location>
        <begin position="21"/>
        <end position="39"/>
    </location>
</feature>
<proteinExistence type="predicted"/>
<reference evidence="2 3" key="1">
    <citation type="submission" date="2024-04" db="EMBL/GenBank/DDBJ databases">
        <title>Isolation of an actinomycete strain from pig manure.</title>
        <authorList>
            <person name="Gong T."/>
            <person name="Yu Z."/>
            <person name="An M."/>
            <person name="Wei C."/>
            <person name="Yang W."/>
            <person name="Liu L."/>
        </authorList>
    </citation>
    <scope>NUCLEOTIDE SEQUENCE [LARGE SCALE GENOMIC DNA]</scope>
    <source>
        <strain evidence="2 3">ZF39</strain>
    </source>
</reference>